<sequence>MPHLLFRGVAPDQIRSFSRALTSELAELCGCGTDNFILECLHTTAVSEQGELVPSFPFVEIAWFERGDETRGRMAEAVDRHIRALGYPEAELAFIAYREDSYYINGVPVAPNPQEELERLRAENGRLKDQLARSRQALLGGAAGGSMSSKLREALRE</sequence>
<dbReference type="InterPro" id="IPR015017">
    <property type="entry name" value="DUF1904"/>
</dbReference>
<dbReference type="Proteomes" id="UP000266340">
    <property type="component" value="Unassembled WGS sequence"/>
</dbReference>
<proteinExistence type="predicted"/>
<dbReference type="EMBL" id="QXJM01000039">
    <property type="protein sequence ID" value="RIE02504.1"/>
    <property type="molecule type" value="Genomic_DNA"/>
</dbReference>
<comment type="caution">
    <text evidence="1">The sequence shown here is derived from an EMBL/GenBank/DDBJ whole genome shotgun (WGS) entry which is preliminary data.</text>
</comment>
<name>A0A398CU70_9BACL</name>
<reference evidence="1 2" key="1">
    <citation type="submission" date="2018-09" db="EMBL/GenBank/DDBJ databases">
        <title>Cohnella cavernae sp. nov., isolated from a karst cave.</title>
        <authorList>
            <person name="Zhu H."/>
        </authorList>
    </citation>
    <scope>NUCLEOTIDE SEQUENCE [LARGE SCALE GENOMIC DNA]</scope>
    <source>
        <strain evidence="1 2">K2E09-144</strain>
    </source>
</reference>
<evidence type="ECO:0000313" key="1">
    <source>
        <dbReference type="EMBL" id="RIE02504.1"/>
    </source>
</evidence>
<evidence type="ECO:0000313" key="2">
    <source>
        <dbReference type="Proteomes" id="UP000266340"/>
    </source>
</evidence>
<protein>
    <submittedName>
        <fullName evidence="1">DUF1904 family protein</fullName>
    </submittedName>
</protein>
<dbReference type="Gene3D" id="3.30.429.10">
    <property type="entry name" value="Macrophage Migration Inhibitory Factor"/>
    <property type="match status" value="1"/>
</dbReference>
<dbReference type="Pfam" id="PF08921">
    <property type="entry name" value="DUF1904"/>
    <property type="match status" value="1"/>
</dbReference>
<keyword evidence="2" id="KW-1185">Reference proteome</keyword>
<gene>
    <name evidence="1" type="ORF">D3H35_17595</name>
</gene>
<accession>A0A398CU70</accession>
<dbReference type="AlphaFoldDB" id="A0A398CU70"/>
<dbReference type="InterPro" id="IPR014347">
    <property type="entry name" value="Tautomerase/MIF_sf"/>
</dbReference>
<dbReference type="SUPFAM" id="SSF55331">
    <property type="entry name" value="Tautomerase/MIF"/>
    <property type="match status" value="1"/>
</dbReference>
<dbReference type="OrthoDB" id="5587545at2"/>
<organism evidence="1 2">
    <name type="scientific">Cohnella faecalis</name>
    <dbReference type="NCBI Taxonomy" id="2315694"/>
    <lineage>
        <taxon>Bacteria</taxon>
        <taxon>Bacillati</taxon>
        <taxon>Bacillota</taxon>
        <taxon>Bacilli</taxon>
        <taxon>Bacillales</taxon>
        <taxon>Paenibacillaceae</taxon>
        <taxon>Cohnella</taxon>
    </lineage>
</organism>